<sequence length="86" mass="9528">MFRCNVGCGYTRDGRFFSTGLPQGFSDLFGVRSSDGKAIFIEVKRSDGRASEEQKKFLKAMRNNGAIAGICHSGEEAIKLVLEEYK</sequence>
<evidence type="ECO:0000256" key="2">
    <source>
        <dbReference type="ARBA" id="ARBA00022722"/>
    </source>
</evidence>
<evidence type="ECO:0000256" key="1">
    <source>
        <dbReference type="ARBA" id="ARBA00001946"/>
    </source>
</evidence>
<feature type="domain" description="VRR-NUC" evidence="4">
    <location>
        <begin position="1"/>
        <end position="75"/>
    </location>
</feature>
<dbReference type="EMBL" id="BK015753">
    <property type="protein sequence ID" value="DAE23415.1"/>
    <property type="molecule type" value="Genomic_DNA"/>
</dbReference>
<dbReference type="InterPro" id="IPR011856">
    <property type="entry name" value="tRNA_endonuc-like_dom_sf"/>
</dbReference>
<dbReference type="GO" id="GO:0003676">
    <property type="term" value="F:nucleic acid binding"/>
    <property type="evidence" value="ECO:0007669"/>
    <property type="project" value="InterPro"/>
</dbReference>
<proteinExistence type="predicted"/>
<evidence type="ECO:0000256" key="3">
    <source>
        <dbReference type="ARBA" id="ARBA00022801"/>
    </source>
</evidence>
<comment type="cofactor">
    <cofactor evidence="1">
        <name>Mg(2+)</name>
        <dbReference type="ChEBI" id="CHEBI:18420"/>
    </cofactor>
</comment>
<dbReference type="GO" id="GO:0004518">
    <property type="term" value="F:nuclease activity"/>
    <property type="evidence" value="ECO:0007669"/>
    <property type="project" value="UniProtKB-KW"/>
</dbReference>
<protein>
    <submittedName>
        <fullName evidence="5">Nuclease</fullName>
    </submittedName>
</protein>
<dbReference type="SMART" id="SM00990">
    <property type="entry name" value="VRR_NUC"/>
    <property type="match status" value="1"/>
</dbReference>
<dbReference type="GO" id="GO:0016788">
    <property type="term" value="F:hydrolase activity, acting on ester bonds"/>
    <property type="evidence" value="ECO:0007669"/>
    <property type="project" value="InterPro"/>
</dbReference>
<name>A0A8S5QVU8_9CAUD</name>
<keyword evidence="2" id="KW-0540">Nuclease</keyword>
<dbReference type="Pfam" id="PF08774">
    <property type="entry name" value="VRR_NUC"/>
    <property type="match status" value="1"/>
</dbReference>
<accession>A0A8S5QVU8</accession>
<evidence type="ECO:0000313" key="5">
    <source>
        <dbReference type="EMBL" id="DAE23415.1"/>
    </source>
</evidence>
<organism evidence="5">
    <name type="scientific">Siphoviridae sp. ctcuE16</name>
    <dbReference type="NCBI Taxonomy" id="2826397"/>
    <lineage>
        <taxon>Viruses</taxon>
        <taxon>Duplodnaviria</taxon>
        <taxon>Heunggongvirae</taxon>
        <taxon>Uroviricota</taxon>
        <taxon>Caudoviricetes</taxon>
    </lineage>
</organism>
<reference evidence="5" key="1">
    <citation type="journal article" date="2021" name="Proc. Natl. Acad. Sci. U.S.A.">
        <title>A Catalog of Tens of Thousands of Viruses from Human Metagenomes Reveals Hidden Associations with Chronic Diseases.</title>
        <authorList>
            <person name="Tisza M.J."/>
            <person name="Buck C.B."/>
        </authorList>
    </citation>
    <scope>NUCLEOTIDE SEQUENCE</scope>
    <source>
        <strain evidence="5">CtcuE16</strain>
    </source>
</reference>
<dbReference type="Gene3D" id="3.40.1350.10">
    <property type="match status" value="1"/>
</dbReference>
<keyword evidence="3" id="KW-0378">Hydrolase</keyword>
<dbReference type="InterPro" id="IPR014883">
    <property type="entry name" value="VRR_NUC"/>
</dbReference>
<evidence type="ECO:0000259" key="4">
    <source>
        <dbReference type="SMART" id="SM00990"/>
    </source>
</evidence>